<comment type="similarity">
    <text evidence="1">Belongs to the glycosyltransferase 2 family.</text>
</comment>
<dbReference type="InterPro" id="IPR050834">
    <property type="entry name" value="Glycosyltransf_2"/>
</dbReference>
<proteinExistence type="inferred from homology"/>
<dbReference type="Gene3D" id="3.90.550.10">
    <property type="entry name" value="Spore Coat Polysaccharide Biosynthesis Protein SpsA, Chain A"/>
    <property type="match status" value="1"/>
</dbReference>
<keyword evidence="3 6" id="KW-0808">Transferase</keyword>
<protein>
    <submittedName>
        <fullName evidence="5">Amylovoran biosynthesis protein</fullName>
    </submittedName>
    <submittedName>
        <fullName evidence="6">Putative glycosyltransferase</fullName>
    </submittedName>
</protein>
<dbReference type="InterPro" id="IPR029044">
    <property type="entry name" value="Nucleotide-diphossugar_trans"/>
</dbReference>
<evidence type="ECO:0000256" key="3">
    <source>
        <dbReference type="ARBA" id="ARBA00022679"/>
    </source>
</evidence>
<dbReference type="PANTHER" id="PTHR43685">
    <property type="entry name" value="GLYCOSYLTRANSFERASE"/>
    <property type="match status" value="1"/>
</dbReference>
<organism evidence="5">
    <name type="scientific">Escherichia coli</name>
    <dbReference type="NCBI Taxonomy" id="562"/>
    <lineage>
        <taxon>Bacteria</taxon>
        <taxon>Pseudomonadati</taxon>
        <taxon>Pseudomonadota</taxon>
        <taxon>Gammaproteobacteria</taxon>
        <taxon>Enterobacterales</taxon>
        <taxon>Enterobacteriaceae</taxon>
        <taxon>Escherichia</taxon>
    </lineage>
</organism>
<feature type="domain" description="Glycosyltransferase 2-like" evidence="4">
    <location>
        <begin position="5"/>
        <end position="141"/>
    </location>
</feature>
<dbReference type="Pfam" id="PF00535">
    <property type="entry name" value="Glycos_transf_2"/>
    <property type="match status" value="1"/>
</dbReference>
<name>A0A075TK83_ECOLX</name>
<dbReference type="GO" id="GO:0016757">
    <property type="term" value="F:glycosyltransferase activity"/>
    <property type="evidence" value="ECO:0007669"/>
    <property type="project" value="UniProtKB-KW"/>
</dbReference>
<reference evidence="5" key="2">
    <citation type="journal article" date="2016" name="PLoS ONE">
        <title>Comparison of O-Antigen Gene Clusters of All O-Serogroups of Escherichia coli and Proposal for Adopting a New Nomenclature for O-Typing.</title>
        <authorList>
            <person name="DebRoy C."/>
            <person name="Fratamico P.M."/>
            <person name="Yan X."/>
            <person name="Baranzoni G."/>
            <person name="Liu Y."/>
            <person name="Needleman D.S."/>
            <person name="Tebbs R."/>
            <person name="O'Connell C.D."/>
            <person name="Allred A."/>
            <person name="Swimley M."/>
            <person name="Mwangi M."/>
            <person name="Kapur V."/>
            <person name="Raygoza Garay J.A."/>
            <person name="Roberts E.L."/>
            <person name="Katani R."/>
        </authorList>
    </citation>
    <scope>NUCLEOTIDE SEQUENCE</scope>
    <source>
        <strain evidence="5">198</strain>
    </source>
</reference>
<reference evidence="6" key="1">
    <citation type="journal article" date="2014" name="DNA Res.">
        <title>A complete view of the genetic diversity of the Escherichia coli O-antigen biosynthesis gene cluster.</title>
        <authorList>
            <person name="Iguchi A."/>
            <person name="Iyoda S."/>
            <person name="Kikuchi T."/>
            <person name="Ogura Y."/>
            <person name="Katsura K."/>
            <person name="Ohnishi M."/>
            <person name="Hayashi T."/>
            <person name="Thomson N.R."/>
        </authorList>
    </citation>
    <scope>NUCLEOTIDE SEQUENCE</scope>
    <source>
        <strain evidence="6">244-54</strain>
    </source>
</reference>
<dbReference type="PANTHER" id="PTHR43685:SF5">
    <property type="entry name" value="GLYCOSYLTRANSFERASE EPSE-RELATED"/>
    <property type="match status" value="1"/>
</dbReference>
<dbReference type="EMBL" id="AB812071">
    <property type="protein sequence ID" value="BAQ01897.1"/>
    <property type="molecule type" value="Genomic_DNA"/>
</dbReference>
<dbReference type="AlphaFoldDB" id="A0A075TK83"/>
<evidence type="ECO:0000259" key="4">
    <source>
        <dbReference type="Pfam" id="PF00535"/>
    </source>
</evidence>
<keyword evidence="2" id="KW-0328">Glycosyltransferase</keyword>
<dbReference type="EMBL" id="KJ739598">
    <property type="protein sequence ID" value="AIG56917.1"/>
    <property type="molecule type" value="Genomic_DNA"/>
</dbReference>
<gene>
    <name evidence="5" type="primary">amsE</name>
</gene>
<sequence>MMKFSVLMSLYDKEQPEFLNDCLTSLARQSVMPTEIVIVYDGYVNNALKKVVNSYLSILPIKILQLPNNIGLGLALNQGLKYCAYDYVARMDTDDICVDNRFERQVAHIIQHPELSICGGGISEYDLTLTHFLGNRDVPKCHSEIKKYITMRNPFNHMTVMFKKNDVLSVGGYVHHDLMEDYNLWIRMLSKGFKASNLDGILVHARTGNAMLCRRKGWRYIKSEFYLAKVKIEYNIQSVPYAYFIMVARVVPRLLPTKFLSLFYRITRKTKL</sequence>
<dbReference type="InterPro" id="IPR001173">
    <property type="entry name" value="Glyco_trans_2-like"/>
</dbReference>
<accession>A0A075TK83</accession>
<evidence type="ECO:0000313" key="5">
    <source>
        <dbReference type="EMBL" id="AIG56917.1"/>
    </source>
</evidence>
<evidence type="ECO:0000313" key="6">
    <source>
        <dbReference type="EMBL" id="BAQ01897.1"/>
    </source>
</evidence>
<dbReference type="SUPFAM" id="SSF53448">
    <property type="entry name" value="Nucleotide-diphospho-sugar transferases"/>
    <property type="match status" value="1"/>
</dbReference>
<evidence type="ECO:0000256" key="2">
    <source>
        <dbReference type="ARBA" id="ARBA00022676"/>
    </source>
</evidence>
<evidence type="ECO:0000256" key="1">
    <source>
        <dbReference type="ARBA" id="ARBA00006739"/>
    </source>
</evidence>
<dbReference type="RefSeq" id="WP_086258047.1">
    <property type="nucleotide sequence ID" value="NZ_BFZZ01000016.1"/>
</dbReference>